<keyword evidence="4" id="KW-0804">Transcription</keyword>
<dbReference type="Gene3D" id="1.10.10.10">
    <property type="entry name" value="Winged helix-like DNA-binding domain superfamily/Winged helix DNA-binding domain"/>
    <property type="match status" value="1"/>
</dbReference>
<dbReference type="GO" id="GO:0006355">
    <property type="term" value="P:regulation of DNA-templated transcription"/>
    <property type="evidence" value="ECO:0007669"/>
    <property type="project" value="InterPro"/>
</dbReference>
<dbReference type="PROSITE" id="PS51755">
    <property type="entry name" value="OMPR_PHOB"/>
    <property type="match status" value="1"/>
</dbReference>
<dbReference type="GO" id="GO:0000156">
    <property type="term" value="F:phosphorelay response regulator activity"/>
    <property type="evidence" value="ECO:0007669"/>
    <property type="project" value="TreeGrafter"/>
</dbReference>
<dbReference type="Proteomes" id="UP000823842">
    <property type="component" value="Unassembled WGS sequence"/>
</dbReference>
<feature type="domain" description="OmpR/PhoB-type" evidence="9">
    <location>
        <begin position="130"/>
        <end position="219"/>
    </location>
</feature>
<evidence type="ECO:0000256" key="1">
    <source>
        <dbReference type="ARBA" id="ARBA00018672"/>
    </source>
</evidence>
<dbReference type="CDD" id="cd00383">
    <property type="entry name" value="trans_reg_C"/>
    <property type="match status" value="1"/>
</dbReference>
<dbReference type="InterPro" id="IPR001867">
    <property type="entry name" value="OmpR/PhoB-type_DNA-bd"/>
</dbReference>
<dbReference type="SUPFAM" id="SSF52172">
    <property type="entry name" value="CheY-like"/>
    <property type="match status" value="1"/>
</dbReference>
<comment type="function">
    <text evidence="5">May play the central regulatory role in sporulation. It may be an element of the effector pathway responsible for the activation of sporulation genes in response to nutritional stress. Spo0A may act in concert with spo0H (a sigma factor) to control the expression of some genes that are critical to the sporulation process.</text>
</comment>
<keyword evidence="3 7" id="KW-0238">DNA-binding</keyword>
<evidence type="ECO:0000313" key="10">
    <source>
        <dbReference type="EMBL" id="HJB27966.1"/>
    </source>
</evidence>
<dbReference type="Gene3D" id="3.40.50.2300">
    <property type="match status" value="1"/>
</dbReference>
<evidence type="ECO:0000256" key="2">
    <source>
        <dbReference type="ARBA" id="ARBA00023015"/>
    </source>
</evidence>
<keyword evidence="6" id="KW-0597">Phosphoprotein</keyword>
<evidence type="ECO:0000256" key="4">
    <source>
        <dbReference type="ARBA" id="ARBA00023163"/>
    </source>
</evidence>
<dbReference type="SUPFAM" id="SSF46894">
    <property type="entry name" value="C-terminal effector domain of the bipartite response regulators"/>
    <property type="match status" value="1"/>
</dbReference>
<dbReference type="EMBL" id="DWYZ01000085">
    <property type="protein sequence ID" value="HJB27966.1"/>
    <property type="molecule type" value="Genomic_DNA"/>
</dbReference>
<gene>
    <name evidence="10" type="ORF">IAA06_04140</name>
</gene>
<feature type="DNA-binding region" description="OmpR/PhoB-type" evidence="7">
    <location>
        <begin position="130"/>
        <end position="219"/>
    </location>
</feature>
<protein>
    <recommendedName>
        <fullName evidence="1">Stage 0 sporulation protein A homolog</fullName>
    </recommendedName>
</protein>
<sequence>MDKKAKILIIEDEKTIRMELEGALQRAGYETASLCRFSNVASEALREAPDLILLDVNLPGINGLHICEQIRKVSQVPIIFVTGNNTAMDELDGILRGGDDYVSKPYQLPVLMARIGAVLKRTYGRAGGEAVQTEHKGVVLDTAAGQIRKGIRKADLTKNELKILYCLYQHPGEIVSRADMIEYLWDNEVFNDDNTLSVNVTRLFPGENISGNCCLSLKN</sequence>
<evidence type="ECO:0000259" key="9">
    <source>
        <dbReference type="PROSITE" id="PS51755"/>
    </source>
</evidence>
<comment type="caution">
    <text evidence="10">The sequence shown here is derived from an EMBL/GenBank/DDBJ whole genome shotgun (WGS) entry which is preliminary data.</text>
</comment>
<dbReference type="AlphaFoldDB" id="A0A9D2LQY6"/>
<dbReference type="InterPro" id="IPR039420">
    <property type="entry name" value="WalR-like"/>
</dbReference>
<keyword evidence="2" id="KW-0805">Transcription regulation</keyword>
<dbReference type="SMART" id="SM00448">
    <property type="entry name" value="REC"/>
    <property type="match status" value="1"/>
</dbReference>
<dbReference type="Pfam" id="PF00072">
    <property type="entry name" value="Response_reg"/>
    <property type="match status" value="1"/>
</dbReference>
<dbReference type="InterPro" id="IPR011006">
    <property type="entry name" value="CheY-like_superfamily"/>
</dbReference>
<organism evidence="10 11">
    <name type="scientific">Candidatus Blautia faecavium</name>
    <dbReference type="NCBI Taxonomy" id="2838487"/>
    <lineage>
        <taxon>Bacteria</taxon>
        <taxon>Bacillati</taxon>
        <taxon>Bacillota</taxon>
        <taxon>Clostridia</taxon>
        <taxon>Lachnospirales</taxon>
        <taxon>Lachnospiraceae</taxon>
        <taxon>Blautia</taxon>
    </lineage>
</organism>
<dbReference type="GO" id="GO:0000976">
    <property type="term" value="F:transcription cis-regulatory region binding"/>
    <property type="evidence" value="ECO:0007669"/>
    <property type="project" value="TreeGrafter"/>
</dbReference>
<evidence type="ECO:0000313" key="11">
    <source>
        <dbReference type="Proteomes" id="UP000823842"/>
    </source>
</evidence>
<evidence type="ECO:0000256" key="3">
    <source>
        <dbReference type="ARBA" id="ARBA00023125"/>
    </source>
</evidence>
<dbReference type="PANTHER" id="PTHR48111:SF43">
    <property type="entry name" value="STAGE 0 SPORULATION PROTEIN A HOMOLOG"/>
    <property type="match status" value="1"/>
</dbReference>
<evidence type="ECO:0000256" key="6">
    <source>
        <dbReference type="PROSITE-ProRule" id="PRU00169"/>
    </source>
</evidence>
<dbReference type="InterPro" id="IPR001789">
    <property type="entry name" value="Sig_transdc_resp-reg_receiver"/>
</dbReference>
<evidence type="ECO:0000256" key="7">
    <source>
        <dbReference type="PROSITE-ProRule" id="PRU01091"/>
    </source>
</evidence>
<proteinExistence type="predicted"/>
<dbReference type="GO" id="GO:0005829">
    <property type="term" value="C:cytosol"/>
    <property type="evidence" value="ECO:0007669"/>
    <property type="project" value="TreeGrafter"/>
</dbReference>
<evidence type="ECO:0000259" key="8">
    <source>
        <dbReference type="PROSITE" id="PS50110"/>
    </source>
</evidence>
<reference evidence="10" key="2">
    <citation type="submission" date="2021-04" db="EMBL/GenBank/DDBJ databases">
        <authorList>
            <person name="Gilroy R."/>
        </authorList>
    </citation>
    <scope>NUCLEOTIDE SEQUENCE</scope>
    <source>
        <strain evidence="10">ChiSjej1B19-5720</strain>
    </source>
</reference>
<dbReference type="Gene3D" id="6.10.250.690">
    <property type="match status" value="1"/>
</dbReference>
<dbReference type="GO" id="GO:0032993">
    <property type="term" value="C:protein-DNA complex"/>
    <property type="evidence" value="ECO:0007669"/>
    <property type="project" value="TreeGrafter"/>
</dbReference>
<dbReference type="PROSITE" id="PS50110">
    <property type="entry name" value="RESPONSE_REGULATORY"/>
    <property type="match status" value="1"/>
</dbReference>
<feature type="modified residue" description="4-aspartylphosphate" evidence="6">
    <location>
        <position position="55"/>
    </location>
</feature>
<feature type="domain" description="Response regulatory" evidence="8">
    <location>
        <begin position="6"/>
        <end position="119"/>
    </location>
</feature>
<dbReference type="Pfam" id="PF00486">
    <property type="entry name" value="Trans_reg_C"/>
    <property type="match status" value="1"/>
</dbReference>
<reference evidence="10" key="1">
    <citation type="journal article" date="2021" name="PeerJ">
        <title>Extensive microbial diversity within the chicken gut microbiome revealed by metagenomics and culture.</title>
        <authorList>
            <person name="Gilroy R."/>
            <person name="Ravi A."/>
            <person name="Getino M."/>
            <person name="Pursley I."/>
            <person name="Horton D.L."/>
            <person name="Alikhan N.F."/>
            <person name="Baker D."/>
            <person name="Gharbi K."/>
            <person name="Hall N."/>
            <person name="Watson M."/>
            <person name="Adriaenssens E.M."/>
            <person name="Foster-Nyarko E."/>
            <person name="Jarju S."/>
            <person name="Secka A."/>
            <person name="Antonio M."/>
            <person name="Oren A."/>
            <person name="Chaudhuri R.R."/>
            <person name="La Ragione R."/>
            <person name="Hildebrand F."/>
            <person name="Pallen M.J."/>
        </authorList>
    </citation>
    <scope>NUCLEOTIDE SEQUENCE</scope>
    <source>
        <strain evidence="10">ChiSjej1B19-5720</strain>
    </source>
</reference>
<dbReference type="PANTHER" id="PTHR48111">
    <property type="entry name" value="REGULATOR OF RPOS"/>
    <property type="match status" value="1"/>
</dbReference>
<name>A0A9D2LQY6_9FIRM</name>
<accession>A0A9D2LQY6</accession>
<dbReference type="InterPro" id="IPR016032">
    <property type="entry name" value="Sig_transdc_resp-reg_C-effctor"/>
</dbReference>
<dbReference type="InterPro" id="IPR036388">
    <property type="entry name" value="WH-like_DNA-bd_sf"/>
</dbReference>
<evidence type="ECO:0000256" key="5">
    <source>
        <dbReference type="ARBA" id="ARBA00024867"/>
    </source>
</evidence>